<evidence type="ECO:0000313" key="2">
    <source>
        <dbReference type="Proteomes" id="UP000034736"/>
    </source>
</evidence>
<proteinExistence type="predicted"/>
<accession>A0A0G1H0P9</accession>
<dbReference type="STRING" id="1618647.UW30_C0025G0008"/>
<gene>
    <name evidence="1" type="ORF">UW30_C0025G0008</name>
</gene>
<comment type="caution">
    <text evidence="1">The sequence shown here is derived from an EMBL/GenBank/DDBJ whole genome shotgun (WGS) entry which is preliminary data.</text>
</comment>
<name>A0A0G1H0P9_9BACT</name>
<evidence type="ECO:0000313" key="1">
    <source>
        <dbReference type="EMBL" id="KKT40003.1"/>
    </source>
</evidence>
<dbReference type="Proteomes" id="UP000034736">
    <property type="component" value="Unassembled WGS sequence"/>
</dbReference>
<protein>
    <submittedName>
        <fullName evidence="1">Uncharacterized protein</fullName>
    </submittedName>
</protein>
<reference evidence="1 2" key="1">
    <citation type="journal article" date="2015" name="Nature">
        <title>rRNA introns, odd ribosomes, and small enigmatic genomes across a large radiation of phyla.</title>
        <authorList>
            <person name="Brown C.T."/>
            <person name="Hug L.A."/>
            <person name="Thomas B.C."/>
            <person name="Sharon I."/>
            <person name="Castelle C.J."/>
            <person name="Singh A."/>
            <person name="Wilkins M.J."/>
            <person name="Williams K.H."/>
            <person name="Banfield J.F."/>
        </authorList>
    </citation>
    <scope>NUCLEOTIDE SEQUENCE [LARGE SCALE GENOMIC DNA]</scope>
</reference>
<dbReference type="EMBL" id="LCHU01000025">
    <property type="protein sequence ID" value="KKT40003.1"/>
    <property type="molecule type" value="Genomic_DNA"/>
</dbReference>
<dbReference type="AlphaFoldDB" id="A0A0G1H0P9"/>
<sequence length="180" mass="21298">MAQKNCEKGKLKYDVSNEHGLTLKGDLKKGHIVYGDPKQSRKEKWHQYYREKITVSDSPEGGQEYEIWRSSVVWTSVEKNGHDPKEFFDAFFGFADEIHHYKYPSRKHWRFCLSQDGKMISMCSRDRQWPSELADEFKPVKFTHTWKRSFGGVNKVLEILNGRRFRTIANGSELFLRIME</sequence>
<organism evidence="1 2">
    <name type="scientific">Candidatus Giovannonibacteria bacterium GW2011_GWA2_44_13b</name>
    <dbReference type="NCBI Taxonomy" id="1618647"/>
    <lineage>
        <taxon>Bacteria</taxon>
        <taxon>Candidatus Giovannoniibacteriota</taxon>
    </lineage>
</organism>